<keyword evidence="1" id="KW-0472">Membrane</keyword>
<evidence type="ECO:0000313" key="3">
    <source>
        <dbReference type="Proteomes" id="UP000214939"/>
    </source>
</evidence>
<feature type="transmembrane region" description="Helical" evidence="1">
    <location>
        <begin position="12"/>
        <end position="34"/>
    </location>
</feature>
<keyword evidence="1" id="KW-0812">Transmembrane</keyword>
<organism evidence="2 3">
    <name type="scientific">Streptococcus pneumoniae</name>
    <dbReference type="NCBI Taxonomy" id="1313"/>
    <lineage>
        <taxon>Bacteria</taxon>
        <taxon>Bacillati</taxon>
        <taxon>Bacillota</taxon>
        <taxon>Bacilli</taxon>
        <taxon>Lactobacillales</taxon>
        <taxon>Streptococcaceae</taxon>
        <taxon>Streptococcus</taxon>
    </lineage>
</organism>
<comment type="caution">
    <text evidence="2">The sequence shown here is derived from an EMBL/GenBank/DDBJ whole genome shotgun (WGS) entry which is preliminary data.</text>
</comment>
<evidence type="ECO:0000313" key="2">
    <source>
        <dbReference type="EMBL" id="OYL14937.1"/>
    </source>
</evidence>
<feature type="non-terminal residue" evidence="2">
    <location>
        <position position="1"/>
    </location>
</feature>
<accession>A0AA44S523</accession>
<keyword evidence="1" id="KW-1133">Transmembrane helix</keyword>
<reference evidence="2 3" key="1">
    <citation type="submission" date="2017-07" db="EMBL/GenBank/DDBJ databases">
        <title>Invasive disease caused simultaneously by more than one serotype of Streptococcus pneumoniae, South Africa.</title>
        <authorList>
            <person name="Ndlangisa K."/>
            <person name="Du Plessis M."/>
            <person name="Von Gottberg A."/>
        </authorList>
    </citation>
    <scope>NUCLEOTIDE SEQUENCE [LARGE SCALE GENOMIC DNA]</scope>
    <source>
        <strain evidence="2 3">8227-15B</strain>
    </source>
</reference>
<protein>
    <submittedName>
        <fullName evidence="2">Uncharacterized protein</fullName>
    </submittedName>
</protein>
<name>A0AA44S523_STREE</name>
<dbReference type="EMBL" id="NNBW01000802">
    <property type="protein sequence ID" value="OYL14937.1"/>
    <property type="molecule type" value="Genomic_DNA"/>
</dbReference>
<dbReference type="Pfam" id="PF12811">
    <property type="entry name" value="BaxI_1"/>
    <property type="match status" value="1"/>
</dbReference>
<dbReference type="AlphaFoldDB" id="A0AA44S523"/>
<dbReference type="Proteomes" id="UP000214939">
    <property type="component" value="Unassembled WGS sequence"/>
</dbReference>
<evidence type="ECO:0000256" key="1">
    <source>
        <dbReference type="SAM" id="Phobius"/>
    </source>
</evidence>
<dbReference type="PANTHER" id="PTHR41282:SF1">
    <property type="entry name" value="CONSERVED TRANSMEMBRANE PROTEIN-RELATED"/>
    <property type="match status" value="1"/>
</dbReference>
<dbReference type="PANTHER" id="PTHR41282">
    <property type="entry name" value="CONSERVED TRANSMEMBRANE PROTEIN-RELATED"/>
    <property type="match status" value="1"/>
</dbReference>
<gene>
    <name evidence="2" type="ORF">A5N45_14420</name>
</gene>
<sequence>EMIRAGAPEKAAWGVALGLTVTLVWLYIEILRLLSYLQNE</sequence>
<dbReference type="InterPro" id="IPR010539">
    <property type="entry name" value="BaxI_1-like"/>
</dbReference>
<proteinExistence type="predicted"/>